<dbReference type="RefSeq" id="WP_199261370.1">
    <property type="nucleotide sequence ID" value="NZ_CP054140.1"/>
</dbReference>
<evidence type="ECO:0000313" key="10">
    <source>
        <dbReference type="Proteomes" id="UP000596092"/>
    </source>
</evidence>
<evidence type="ECO:0000256" key="8">
    <source>
        <dbReference type="RuleBase" id="RU363041"/>
    </source>
</evidence>
<feature type="transmembrane region" description="Helical" evidence="8">
    <location>
        <begin position="94"/>
        <end position="112"/>
    </location>
</feature>
<evidence type="ECO:0000256" key="7">
    <source>
        <dbReference type="ARBA" id="ARBA00023136"/>
    </source>
</evidence>
<organism evidence="9 10">
    <name type="scientific">Desulfobulbus oligotrophicus</name>
    <dbReference type="NCBI Taxonomy" id="1909699"/>
    <lineage>
        <taxon>Bacteria</taxon>
        <taxon>Pseudomonadati</taxon>
        <taxon>Thermodesulfobacteriota</taxon>
        <taxon>Desulfobulbia</taxon>
        <taxon>Desulfobulbales</taxon>
        <taxon>Desulfobulbaceae</taxon>
        <taxon>Desulfobulbus</taxon>
    </lineage>
</organism>
<evidence type="ECO:0000256" key="3">
    <source>
        <dbReference type="ARBA" id="ARBA00022448"/>
    </source>
</evidence>
<evidence type="ECO:0000256" key="2">
    <source>
        <dbReference type="ARBA" id="ARBA00009142"/>
    </source>
</evidence>
<protein>
    <recommendedName>
        <fullName evidence="8">Probable membrane transporter protein</fullName>
    </recommendedName>
</protein>
<gene>
    <name evidence="9" type="ORF">HP555_08105</name>
</gene>
<accession>A0A7T5VDM2</accession>
<sequence length="238" mass="25420">MTVYLLSCLIFLLAGLIQGLTGFGGGLVAIPLLCLIMDVKEAVPLSILSGLAITTVMAWELRHAMDRRKILPMLIGSLPGIFAGAFLLKAADPLLINRLIGVLLIAISVINLTFKPRPINPSTLWGYIAGFFSGTISASVGAGGPPVIIYTTLTDWKKDEIKGALTGFFLLNGYATAAVHAATGIITRITWSVFAATLVFILIGTYLGSAISGRINRRTYLLVVYILLMGLGILMLIR</sequence>
<proteinExistence type="inferred from homology"/>
<keyword evidence="4 8" id="KW-1003">Cell membrane</keyword>
<keyword evidence="6 8" id="KW-1133">Transmembrane helix</keyword>
<evidence type="ECO:0000256" key="6">
    <source>
        <dbReference type="ARBA" id="ARBA00022989"/>
    </source>
</evidence>
<dbReference type="EMBL" id="CP054140">
    <property type="protein sequence ID" value="QQG65829.1"/>
    <property type="molecule type" value="Genomic_DNA"/>
</dbReference>
<comment type="similarity">
    <text evidence="2 8">Belongs to the 4-toluene sulfonate uptake permease (TSUP) (TC 2.A.102) family.</text>
</comment>
<keyword evidence="7 8" id="KW-0472">Membrane</keyword>
<dbReference type="Pfam" id="PF01925">
    <property type="entry name" value="TauE"/>
    <property type="match status" value="1"/>
</dbReference>
<feature type="transmembrane region" description="Helical" evidence="8">
    <location>
        <begin position="124"/>
        <end position="144"/>
    </location>
</feature>
<reference evidence="9 10" key="1">
    <citation type="submission" date="2020-05" db="EMBL/GenBank/DDBJ databases">
        <title>Complete genome of Desulfobulbus oligotrophicus.</title>
        <authorList>
            <person name="Podar M."/>
        </authorList>
    </citation>
    <scope>NUCLEOTIDE SEQUENCE [LARGE SCALE GENOMIC DNA]</scope>
    <source>
        <strain evidence="9 10">Prop6</strain>
    </source>
</reference>
<evidence type="ECO:0000256" key="1">
    <source>
        <dbReference type="ARBA" id="ARBA00004651"/>
    </source>
</evidence>
<dbReference type="GO" id="GO:0005886">
    <property type="term" value="C:plasma membrane"/>
    <property type="evidence" value="ECO:0007669"/>
    <property type="project" value="UniProtKB-SubCell"/>
</dbReference>
<dbReference type="InterPro" id="IPR052017">
    <property type="entry name" value="TSUP"/>
</dbReference>
<feature type="transmembrane region" description="Helical" evidence="8">
    <location>
        <begin position="219"/>
        <end position="237"/>
    </location>
</feature>
<dbReference type="Proteomes" id="UP000596092">
    <property type="component" value="Chromosome"/>
</dbReference>
<dbReference type="PANTHER" id="PTHR30269">
    <property type="entry name" value="TRANSMEMBRANE PROTEIN YFCA"/>
    <property type="match status" value="1"/>
</dbReference>
<dbReference type="AlphaFoldDB" id="A0A7T5VDM2"/>
<keyword evidence="3" id="KW-0813">Transport</keyword>
<keyword evidence="10" id="KW-1185">Reference proteome</keyword>
<dbReference type="KEGG" id="dog:HP555_08105"/>
<feature type="transmembrane region" description="Helical" evidence="8">
    <location>
        <begin position="189"/>
        <end position="207"/>
    </location>
</feature>
<evidence type="ECO:0000313" key="9">
    <source>
        <dbReference type="EMBL" id="QQG65829.1"/>
    </source>
</evidence>
<comment type="subcellular location">
    <subcellularLocation>
        <location evidence="1 8">Cell membrane</location>
        <topology evidence="1 8">Multi-pass membrane protein</topology>
    </subcellularLocation>
</comment>
<dbReference type="InterPro" id="IPR002781">
    <property type="entry name" value="TM_pro_TauE-like"/>
</dbReference>
<feature type="transmembrane region" description="Helical" evidence="8">
    <location>
        <begin position="164"/>
        <end position="182"/>
    </location>
</feature>
<name>A0A7T5VDM2_9BACT</name>
<feature type="transmembrane region" description="Helical" evidence="8">
    <location>
        <begin position="70"/>
        <end position="88"/>
    </location>
</feature>
<evidence type="ECO:0000256" key="5">
    <source>
        <dbReference type="ARBA" id="ARBA00022692"/>
    </source>
</evidence>
<feature type="transmembrane region" description="Helical" evidence="8">
    <location>
        <begin position="43"/>
        <end position="61"/>
    </location>
</feature>
<evidence type="ECO:0000256" key="4">
    <source>
        <dbReference type="ARBA" id="ARBA00022475"/>
    </source>
</evidence>
<dbReference type="PANTHER" id="PTHR30269:SF37">
    <property type="entry name" value="MEMBRANE TRANSPORTER PROTEIN"/>
    <property type="match status" value="1"/>
</dbReference>
<keyword evidence="5 8" id="KW-0812">Transmembrane</keyword>